<dbReference type="EMBL" id="JMIX01000003">
    <property type="protein sequence ID" value="KEO98495.1"/>
    <property type="molecule type" value="Genomic_DNA"/>
</dbReference>
<evidence type="ECO:0000256" key="1">
    <source>
        <dbReference type="ARBA" id="ARBA00004651"/>
    </source>
</evidence>
<dbReference type="InterPro" id="IPR007353">
    <property type="entry name" value="DUF421"/>
</dbReference>
<keyword evidence="3" id="KW-1003">Cell membrane</keyword>
<dbReference type="AlphaFoldDB" id="A0A074N0H8"/>
<keyword evidence="5 7" id="KW-1133">Transmembrane helix</keyword>
<evidence type="ECO:0000256" key="6">
    <source>
        <dbReference type="ARBA" id="ARBA00023136"/>
    </source>
</evidence>
<comment type="subcellular location">
    <subcellularLocation>
        <location evidence="1">Cell membrane</location>
        <topology evidence="1">Multi-pass membrane protein</topology>
    </subcellularLocation>
</comment>
<protein>
    <recommendedName>
        <fullName evidence="8">YetF C-terminal domain-containing protein</fullName>
    </recommendedName>
</protein>
<evidence type="ECO:0000313" key="9">
    <source>
        <dbReference type="EMBL" id="KEO98495.1"/>
    </source>
</evidence>
<dbReference type="PANTHER" id="PTHR34582">
    <property type="entry name" value="UPF0702 TRANSMEMBRANE PROTEIN YCAP"/>
    <property type="match status" value="1"/>
</dbReference>
<accession>A0A074N0H8</accession>
<evidence type="ECO:0000256" key="5">
    <source>
        <dbReference type="ARBA" id="ARBA00022989"/>
    </source>
</evidence>
<proteinExistence type="inferred from homology"/>
<keyword evidence="10" id="KW-1185">Reference proteome</keyword>
<comment type="caution">
    <text evidence="9">The sequence shown here is derived from an EMBL/GenBank/DDBJ whole genome shotgun (WGS) entry which is preliminary data.</text>
</comment>
<feature type="domain" description="YetF C-terminal" evidence="8">
    <location>
        <begin position="90"/>
        <end position="159"/>
    </location>
</feature>
<feature type="transmembrane region" description="Helical" evidence="7">
    <location>
        <begin position="12"/>
        <end position="31"/>
    </location>
</feature>
<gene>
    <name evidence="9" type="ORF">EH32_05120</name>
</gene>
<keyword evidence="6 7" id="KW-0472">Membrane</keyword>
<feature type="transmembrane region" description="Helical" evidence="7">
    <location>
        <begin position="43"/>
        <end position="60"/>
    </location>
</feature>
<dbReference type="Gene3D" id="3.30.240.20">
    <property type="entry name" value="bsu07140 like domains"/>
    <property type="match status" value="1"/>
</dbReference>
<name>A0A074N0H8_9SPHN</name>
<dbReference type="Pfam" id="PF04239">
    <property type="entry name" value="DUF421"/>
    <property type="match status" value="1"/>
</dbReference>
<evidence type="ECO:0000313" key="10">
    <source>
        <dbReference type="Proteomes" id="UP000027866"/>
    </source>
</evidence>
<sequence>MFVDEPVFDTVLRGMVLAAAALLWVTMLIRMNGLRSLSKMSNFDFVMTIALGSLVASAAVSTEWKAFVQALAAMASLFAVQWTMNQLRMKWPRFRTLVQNRPVVLVRDGVFQEDAMHDTRVTRADLFEKLRASNVSDISNVRAVILETTGDVSVVQGEKLDRDLLEGVDRPAQEKHERSD</sequence>
<keyword evidence="4 7" id="KW-0812">Transmembrane</keyword>
<dbReference type="KEGG" id="elq:Ga0102493_113034"/>
<evidence type="ECO:0000256" key="3">
    <source>
        <dbReference type="ARBA" id="ARBA00022475"/>
    </source>
</evidence>
<dbReference type="GO" id="GO:0005886">
    <property type="term" value="C:plasma membrane"/>
    <property type="evidence" value="ECO:0007669"/>
    <property type="project" value="UniProtKB-SubCell"/>
</dbReference>
<dbReference type="Proteomes" id="UP000027866">
    <property type="component" value="Unassembled WGS sequence"/>
</dbReference>
<dbReference type="OrthoDB" id="9793799at2"/>
<evidence type="ECO:0000256" key="7">
    <source>
        <dbReference type="SAM" id="Phobius"/>
    </source>
</evidence>
<organism evidence="9 10">
    <name type="scientific">Erythrobacter litoralis</name>
    <dbReference type="NCBI Taxonomy" id="39960"/>
    <lineage>
        <taxon>Bacteria</taxon>
        <taxon>Pseudomonadati</taxon>
        <taxon>Pseudomonadota</taxon>
        <taxon>Alphaproteobacteria</taxon>
        <taxon>Sphingomonadales</taxon>
        <taxon>Erythrobacteraceae</taxon>
        <taxon>Erythrobacter/Porphyrobacter group</taxon>
        <taxon>Erythrobacter</taxon>
    </lineage>
</organism>
<dbReference type="RefSeq" id="WP_034900712.1">
    <property type="nucleotide sequence ID" value="NZ_CP017057.1"/>
</dbReference>
<feature type="transmembrane region" description="Helical" evidence="7">
    <location>
        <begin position="66"/>
        <end position="84"/>
    </location>
</feature>
<evidence type="ECO:0000256" key="2">
    <source>
        <dbReference type="ARBA" id="ARBA00006448"/>
    </source>
</evidence>
<reference evidence="9 10" key="1">
    <citation type="submission" date="2014-04" db="EMBL/GenBank/DDBJ databases">
        <title>A comprehensive comparison of genomes of Erythrobacter spp. Strains.</title>
        <authorList>
            <person name="Zheng Q."/>
        </authorList>
    </citation>
    <scope>NUCLEOTIDE SEQUENCE [LARGE SCALE GENOMIC DNA]</scope>
    <source>
        <strain evidence="9 10">DSM 8509</strain>
    </source>
</reference>
<evidence type="ECO:0000259" key="8">
    <source>
        <dbReference type="Pfam" id="PF04239"/>
    </source>
</evidence>
<dbReference type="InterPro" id="IPR023090">
    <property type="entry name" value="UPF0702_alpha/beta_dom_sf"/>
</dbReference>
<dbReference type="PANTHER" id="PTHR34582:SF6">
    <property type="entry name" value="UPF0702 TRANSMEMBRANE PROTEIN YCAP"/>
    <property type="match status" value="1"/>
</dbReference>
<evidence type="ECO:0000256" key="4">
    <source>
        <dbReference type="ARBA" id="ARBA00022692"/>
    </source>
</evidence>
<dbReference type="PATRIC" id="fig|39960.10.peg.2128"/>
<comment type="similarity">
    <text evidence="2">Belongs to the UPF0702 family.</text>
</comment>